<gene>
    <name evidence="2" type="ORF">H6G03_16610</name>
</gene>
<keyword evidence="3" id="KW-1185">Reference proteome</keyword>
<dbReference type="EMBL" id="JACJPW010000041">
    <property type="protein sequence ID" value="MBD2182701.1"/>
    <property type="molecule type" value="Genomic_DNA"/>
</dbReference>
<dbReference type="GO" id="GO:0016874">
    <property type="term" value="F:ligase activity"/>
    <property type="evidence" value="ECO:0007669"/>
    <property type="project" value="UniProtKB-KW"/>
</dbReference>
<protein>
    <submittedName>
        <fullName evidence="2">RNA ligase</fullName>
    </submittedName>
</protein>
<reference evidence="2" key="2">
    <citation type="submission" date="2020-08" db="EMBL/GenBank/DDBJ databases">
        <authorList>
            <person name="Chen M."/>
            <person name="Teng W."/>
            <person name="Zhao L."/>
            <person name="Hu C."/>
            <person name="Zhou Y."/>
            <person name="Han B."/>
            <person name="Song L."/>
            <person name="Shu W."/>
        </authorList>
    </citation>
    <scope>NUCLEOTIDE SEQUENCE</scope>
    <source>
        <strain evidence="2">FACHB-1375</strain>
    </source>
</reference>
<dbReference type="Proteomes" id="UP000641646">
    <property type="component" value="Unassembled WGS sequence"/>
</dbReference>
<organism evidence="2 3">
    <name type="scientific">Aerosakkonema funiforme FACHB-1375</name>
    <dbReference type="NCBI Taxonomy" id="2949571"/>
    <lineage>
        <taxon>Bacteria</taxon>
        <taxon>Bacillati</taxon>
        <taxon>Cyanobacteriota</taxon>
        <taxon>Cyanophyceae</taxon>
        <taxon>Oscillatoriophycideae</taxon>
        <taxon>Aerosakkonematales</taxon>
        <taxon>Aerosakkonemataceae</taxon>
        <taxon>Aerosakkonema</taxon>
    </lineage>
</organism>
<dbReference type="SUPFAM" id="SSF56091">
    <property type="entry name" value="DNA ligase/mRNA capping enzyme, catalytic domain"/>
    <property type="match status" value="1"/>
</dbReference>
<feature type="domain" description="RNA ligase" evidence="1">
    <location>
        <begin position="151"/>
        <end position="316"/>
    </location>
</feature>
<keyword evidence="2" id="KW-0436">Ligase</keyword>
<dbReference type="AlphaFoldDB" id="A0A926VFC5"/>
<evidence type="ECO:0000313" key="2">
    <source>
        <dbReference type="EMBL" id="MBD2182701.1"/>
    </source>
</evidence>
<dbReference type="InterPro" id="IPR021122">
    <property type="entry name" value="RNA_ligase_dom_REL/Rnl2"/>
</dbReference>
<dbReference type="InterPro" id="IPR012340">
    <property type="entry name" value="NA-bd_OB-fold"/>
</dbReference>
<dbReference type="Gene3D" id="3.30.470.30">
    <property type="entry name" value="DNA ligase/mRNA capping enzyme"/>
    <property type="match status" value="1"/>
</dbReference>
<evidence type="ECO:0000259" key="1">
    <source>
        <dbReference type="Pfam" id="PF09414"/>
    </source>
</evidence>
<reference evidence="2" key="1">
    <citation type="journal article" date="2015" name="ISME J.">
        <title>Draft Genome Sequence of Streptomyces incarnatus NRRL8089, which Produces the Nucleoside Antibiotic Sinefungin.</title>
        <authorList>
            <person name="Oshima K."/>
            <person name="Hattori M."/>
            <person name="Shimizu H."/>
            <person name="Fukuda K."/>
            <person name="Nemoto M."/>
            <person name="Inagaki K."/>
            <person name="Tamura T."/>
        </authorList>
    </citation>
    <scope>NUCLEOTIDE SEQUENCE</scope>
    <source>
        <strain evidence="2">FACHB-1375</strain>
    </source>
</reference>
<dbReference type="RefSeq" id="WP_190465679.1">
    <property type="nucleotide sequence ID" value="NZ_JACJPW010000041.1"/>
</dbReference>
<comment type="caution">
    <text evidence="2">The sequence shown here is derived from an EMBL/GenBank/DDBJ whole genome shotgun (WGS) entry which is preliminary data.</text>
</comment>
<dbReference type="Pfam" id="PF21189">
    <property type="entry name" value="PHA02142"/>
    <property type="match status" value="1"/>
</dbReference>
<dbReference type="Gene3D" id="2.40.50.140">
    <property type="entry name" value="Nucleic acid-binding proteins"/>
    <property type="match status" value="1"/>
</dbReference>
<evidence type="ECO:0000313" key="3">
    <source>
        <dbReference type="Proteomes" id="UP000641646"/>
    </source>
</evidence>
<dbReference type="Pfam" id="PF09414">
    <property type="entry name" value="RNA_ligase"/>
    <property type="match status" value="1"/>
</dbReference>
<name>A0A926VFC5_9CYAN</name>
<accession>A0A926VFC5</accession>
<sequence>MSIFKVEVVKINNVLPHPNADRLDIATIEGMAYQVIAAKGNFKPGDLAFYFPIDSVIPDRFLDEFGIRPYYSKKLRAAKLRGIFSEGLLIPVGDNFAGNVGDDCTEHFGVTKYEYPIPQTMNGDMETAIGQYKFPSPENLKRYRDILFDGEEVVVTEKVHGTNFSVLVDAEGITHIGSHHYFWKNNENNKTLVYVRAYNDNPILHKFPKNTQVFGEIYGVQDIKYGLKDGKIGIVIFAVRTEGKFLNYPDFVAFCQEFNLPRVPVLYIGAYSWEAISQFNNANSVLNPNSMMEGVIVQPTLERTHPEIGRVVLKLISDRYLLRQEGTELH</sequence>
<proteinExistence type="predicted"/>